<evidence type="ECO:0000313" key="6">
    <source>
        <dbReference type="Proteomes" id="UP001589836"/>
    </source>
</evidence>
<evidence type="ECO:0000313" key="5">
    <source>
        <dbReference type="EMBL" id="MFC0522310.1"/>
    </source>
</evidence>
<dbReference type="Pfam" id="PF00440">
    <property type="entry name" value="TetR_N"/>
    <property type="match status" value="1"/>
</dbReference>
<organism evidence="5 6">
    <name type="scientific">Pontibacillus salicampi</name>
    <dbReference type="NCBI Taxonomy" id="1449801"/>
    <lineage>
        <taxon>Bacteria</taxon>
        <taxon>Bacillati</taxon>
        <taxon>Bacillota</taxon>
        <taxon>Bacilli</taxon>
        <taxon>Bacillales</taxon>
        <taxon>Bacillaceae</taxon>
        <taxon>Pontibacillus</taxon>
    </lineage>
</organism>
<dbReference type="Proteomes" id="UP001589836">
    <property type="component" value="Unassembled WGS sequence"/>
</dbReference>
<dbReference type="InterPro" id="IPR001647">
    <property type="entry name" value="HTH_TetR"/>
</dbReference>
<comment type="caution">
    <text evidence="5">The sequence shown here is derived from an EMBL/GenBank/DDBJ whole genome shotgun (WGS) entry which is preliminary data.</text>
</comment>
<reference evidence="5 6" key="1">
    <citation type="submission" date="2024-09" db="EMBL/GenBank/DDBJ databases">
        <authorList>
            <person name="Sun Q."/>
            <person name="Mori K."/>
        </authorList>
    </citation>
    <scope>NUCLEOTIDE SEQUENCE [LARGE SCALE GENOMIC DNA]</scope>
    <source>
        <strain evidence="5 6">NCAIM B.02529</strain>
    </source>
</reference>
<keyword evidence="6" id="KW-1185">Reference proteome</keyword>
<keyword evidence="1" id="KW-0678">Repressor</keyword>
<gene>
    <name evidence="5" type="primary">refZ</name>
    <name evidence="5" type="ORF">ACFFGV_01740</name>
</gene>
<dbReference type="SUPFAM" id="SSF46689">
    <property type="entry name" value="Homeodomain-like"/>
    <property type="match status" value="1"/>
</dbReference>
<feature type="domain" description="HTH tetR-type" evidence="4">
    <location>
        <begin position="4"/>
        <end position="64"/>
    </location>
</feature>
<dbReference type="RefSeq" id="WP_377344844.1">
    <property type="nucleotide sequence ID" value="NZ_JBHLTP010000003.1"/>
</dbReference>
<dbReference type="PROSITE" id="PS50977">
    <property type="entry name" value="HTH_TETR_2"/>
    <property type="match status" value="1"/>
</dbReference>
<protein>
    <submittedName>
        <fullName evidence="5">Forespore capture DNA-binding protein RefZ</fullName>
    </submittedName>
</protein>
<dbReference type="EMBL" id="JBHLTP010000003">
    <property type="protein sequence ID" value="MFC0522310.1"/>
    <property type="molecule type" value="Genomic_DNA"/>
</dbReference>
<feature type="DNA-binding region" description="H-T-H motif" evidence="3">
    <location>
        <begin position="27"/>
        <end position="46"/>
    </location>
</feature>
<dbReference type="InterPro" id="IPR009057">
    <property type="entry name" value="Homeodomain-like_sf"/>
</dbReference>
<dbReference type="NCBIfam" id="NF037937">
    <property type="entry name" value="septum_RefZ"/>
    <property type="match status" value="1"/>
</dbReference>
<dbReference type="InterPro" id="IPR050624">
    <property type="entry name" value="HTH-type_Tx_Regulator"/>
</dbReference>
<dbReference type="Gene3D" id="1.10.357.10">
    <property type="entry name" value="Tetracycline Repressor, domain 2"/>
    <property type="match status" value="1"/>
</dbReference>
<evidence type="ECO:0000256" key="3">
    <source>
        <dbReference type="PROSITE-ProRule" id="PRU00335"/>
    </source>
</evidence>
<evidence type="ECO:0000256" key="1">
    <source>
        <dbReference type="ARBA" id="ARBA00022491"/>
    </source>
</evidence>
<sequence>MTKTSTKQKVMDAASYLFYTQGYNGTSVRDIASKANVNVSLISYYFKNKQGLLEHLIVTYFEGYIDMLESVYQVDTDHPSKVKLCQMIEAIIQYKQKHYQFTCFIHRELTHDNVFVREMMVTYLAKEKYVLFNLFKHVLLAQGIKPIKINYYYIHLKGMVMTPFLMTYEMKEYVLTDHSHDFFIKQYSQTVFNWLEHICGMNTPKGYEMEVM</sequence>
<evidence type="ECO:0000259" key="4">
    <source>
        <dbReference type="PROSITE" id="PS50977"/>
    </source>
</evidence>
<accession>A0ABV6LIW4</accession>
<evidence type="ECO:0000256" key="2">
    <source>
        <dbReference type="ARBA" id="ARBA00023125"/>
    </source>
</evidence>
<proteinExistence type="predicted"/>
<dbReference type="PANTHER" id="PTHR43479">
    <property type="entry name" value="ACREF/ENVCD OPERON REPRESSOR-RELATED"/>
    <property type="match status" value="1"/>
</dbReference>
<keyword evidence="2 3" id="KW-0238">DNA-binding</keyword>
<dbReference type="GO" id="GO:0003677">
    <property type="term" value="F:DNA binding"/>
    <property type="evidence" value="ECO:0007669"/>
    <property type="project" value="UniProtKB-KW"/>
</dbReference>
<dbReference type="PRINTS" id="PR00455">
    <property type="entry name" value="HTHTETR"/>
</dbReference>
<dbReference type="PANTHER" id="PTHR43479:SF11">
    <property type="entry name" value="ACREF_ENVCD OPERON REPRESSOR-RELATED"/>
    <property type="match status" value="1"/>
</dbReference>
<name>A0ABV6LIW4_9BACI</name>